<dbReference type="SUPFAM" id="SSF50249">
    <property type="entry name" value="Nucleic acid-binding proteins"/>
    <property type="match status" value="1"/>
</dbReference>
<accession>A0AAN9ZA40</accession>
<proteinExistence type="inferred from homology"/>
<dbReference type="PANTHER" id="PTHR15114">
    <property type="entry name" value="REPLICATION PROTEIN A3"/>
    <property type="match status" value="1"/>
</dbReference>
<organism evidence="4 5">
    <name type="scientific">Gryllus longicercus</name>
    <dbReference type="NCBI Taxonomy" id="2509291"/>
    <lineage>
        <taxon>Eukaryota</taxon>
        <taxon>Metazoa</taxon>
        <taxon>Ecdysozoa</taxon>
        <taxon>Arthropoda</taxon>
        <taxon>Hexapoda</taxon>
        <taxon>Insecta</taxon>
        <taxon>Pterygota</taxon>
        <taxon>Neoptera</taxon>
        <taxon>Polyneoptera</taxon>
        <taxon>Orthoptera</taxon>
        <taxon>Ensifera</taxon>
        <taxon>Gryllidea</taxon>
        <taxon>Grylloidea</taxon>
        <taxon>Gryllidae</taxon>
        <taxon>Gryllinae</taxon>
        <taxon>Gryllus</taxon>
    </lineage>
</organism>
<evidence type="ECO:0000313" key="5">
    <source>
        <dbReference type="Proteomes" id="UP001378592"/>
    </source>
</evidence>
<name>A0AAN9ZA40_9ORTH</name>
<dbReference type="Proteomes" id="UP001378592">
    <property type="component" value="Unassembled WGS sequence"/>
</dbReference>
<dbReference type="GO" id="GO:0003697">
    <property type="term" value="F:single-stranded DNA binding"/>
    <property type="evidence" value="ECO:0007669"/>
    <property type="project" value="TreeGrafter"/>
</dbReference>
<keyword evidence="3" id="KW-0539">Nucleus</keyword>
<dbReference type="Pfam" id="PF08661">
    <property type="entry name" value="Rep_fac-A_3"/>
    <property type="match status" value="1"/>
</dbReference>
<comment type="subcellular location">
    <subcellularLocation>
        <location evidence="1">Nucleus</location>
    </subcellularLocation>
</comment>
<dbReference type="AlphaFoldDB" id="A0AAN9ZA40"/>
<dbReference type="EMBL" id="JAZDUA010000118">
    <property type="protein sequence ID" value="KAK7867480.1"/>
    <property type="molecule type" value="Genomic_DNA"/>
</dbReference>
<dbReference type="GO" id="GO:0003684">
    <property type="term" value="F:damaged DNA binding"/>
    <property type="evidence" value="ECO:0007669"/>
    <property type="project" value="TreeGrafter"/>
</dbReference>
<dbReference type="GO" id="GO:0035861">
    <property type="term" value="C:site of double-strand break"/>
    <property type="evidence" value="ECO:0007669"/>
    <property type="project" value="TreeGrafter"/>
</dbReference>
<evidence type="ECO:0000313" key="4">
    <source>
        <dbReference type="EMBL" id="KAK7867480.1"/>
    </source>
</evidence>
<evidence type="ECO:0000256" key="1">
    <source>
        <dbReference type="ARBA" id="ARBA00004123"/>
    </source>
</evidence>
<dbReference type="GO" id="GO:0006298">
    <property type="term" value="P:mismatch repair"/>
    <property type="evidence" value="ECO:0007669"/>
    <property type="project" value="TreeGrafter"/>
</dbReference>
<keyword evidence="5" id="KW-1185">Reference proteome</keyword>
<reference evidence="4 5" key="1">
    <citation type="submission" date="2024-03" db="EMBL/GenBank/DDBJ databases">
        <title>The genome assembly and annotation of the cricket Gryllus longicercus Weissman &amp; Gray.</title>
        <authorList>
            <person name="Szrajer S."/>
            <person name="Gray D."/>
            <person name="Ylla G."/>
        </authorList>
    </citation>
    <scope>NUCLEOTIDE SEQUENCE [LARGE SCALE GENOMIC DNA]</scope>
    <source>
        <strain evidence="4">DAG 2021-001</strain>
        <tissue evidence="4">Whole body minus gut</tissue>
    </source>
</reference>
<protein>
    <submittedName>
        <fullName evidence="4">Uncharacterized protein</fullName>
    </submittedName>
</protein>
<dbReference type="GO" id="GO:0006260">
    <property type="term" value="P:DNA replication"/>
    <property type="evidence" value="ECO:0007669"/>
    <property type="project" value="InterPro"/>
</dbReference>
<comment type="similarity">
    <text evidence="2">Belongs to the replication factor A protein 3 family.</text>
</comment>
<dbReference type="GO" id="GO:0005662">
    <property type="term" value="C:DNA replication factor A complex"/>
    <property type="evidence" value="ECO:0007669"/>
    <property type="project" value="TreeGrafter"/>
</dbReference>
<dbReference type="GO" id="GO:0000724">
    <property type="term" value="P:double-strand break repair via homologous recombination"/>
    <property type="evidence" value="ECO:0007669"/>
    <property type="project" value="TreeGrafter"/>
</dbReference>
<evidence type="ECO:0000256" key="3">
    <source>
        <dbReference type="ARBA" id="ARBA00023242"/>
    </source>
</evidence>
<gene>
    <name evidence="4" type="ORF">R5R35_004488</name>
</gene>
<dbReference type="PANTHER" id="PTHR15114:SF1">
    <property type="entry name" value="REPLICATION PROTEIN A 14 KDA SUBUNIT"/>
    <property type="match status" value="1"/>
</dbReference>
<dbReference type="InterPro" id="IPR012340">
    <property type="entry name" value="NA-bd_OB-fold"/>
</dbReference>
<dbReference type="Gene3D" id="2.40.50.140">
    <property type="entry name" value="Nucleic acid-binding proteins"/>
    <property type="match status" value="1"/>
</dbReference>
<sequence length="116" mass="12861">MDEGVLPATRVNGAFLPNFTGKRIVVIASVMKIHPSGRSMEVKTSDDRVITVNFNRPLIDSVKGLVEIHGVGSGKNVMTGEFFFEFPEEISETFDLEAYNECVNIINSIPSPWRSD</sequence>
<dbReference type="GO" id="GO:0006289">
    <property type="term" value="P:nucleotide-excision repair"/>
    <property type="evidence" value="ECO:0007669"/>
    <property type="project" value="TreeGrafter"/>
</dbReference>
<dbReference type="InterPro" id="IPR013970">
    <property type="entry name" value="Rfa2"/>
</dbReference>
<dbReference type="GO" id="GO:0006284">
    <property type="term" value="P:base-excision repair"/>
    <property type="evidence" value="ECO:0007669"/>
    <property type="project" value="TreeGrafter"/>
</dbReference>
<comment type="caution">
    <text evidence="4">The sequence shown here is derived from an EMBL/GenBank/DDBJ whole genome shotgun (WGS) entry which is preliminary data.</text>
</comment>
<evidence type="ECO:0000256" key="2">
    <source>
        <dbReference type="ARBA" id="ARBA00009761"/>
    </source>
</evidence>